<name>A0A0A2AHA1_PROMR</name>
<proteinExistence type="predicted"/>
<protein>
    <submittedName>
        <fullName evidence="1">Uncharacterized protein</fullName>
    </submittedName>
</protein>
<dbReference type="EMBL" id="JNAO01000013">
    <property type="protein sequence ID" value="KGG00162.1"/>
    <property type="molecule type" value="Genomic_DNA"/>
</dbReference>
<gene>
    <name evidence="1" type="ORF">EU98_1693</name>
</gene>
<accession>A0A0A2AHA1</accession>
<comment type="caution">
    <text evidence="1">The sequence shown here is derived from an EMBL/GenBank/DDBJ whole genome shotgun (WGS) entry which is preliminary data.</text>
</comment>
<reference evidence="2" key="1">
    <citation type="journal article" date="2014" name="Sci. Data">
        <title>Genomes of diverse isolates of the marine cyanobacterium Prochlorococcus.</title>
        <authorList>
            <person name="Biller S."/>
            <person name="Berube P."/>
            <person name="Thompson J."/>
            <person name="Kelly L."/>
            <person name="Roggensack S."/>
            <person name="Awad L."/>
            <person name="Roache-Johnson K."/>
            <person name="Ding H."/>
            <person name="Giovannoni S.J."/>
            <person name="Moore L.R."/>
            <person name="Chisholm S.W."/>
        </authorList>
    </citation>
    <scope>NUCLEOTIDE SEQUENCE [LARGE SCALE GENOMIC DNA]</scope>
    <source>
        <strain evidence="2">MIT 9314</strain>
    </source>
</reference>
<organism evidence="1 2">
    <name type="scientific">Prochlorococcus marinus str. MIT 9314</name>
    <dbReference type="NCBI Taxonomy" id="167548"/>
    <lineage>
        <taxon>Bacteria</taxon>
        <taxon>Bacillati</taxon>
        <taxon>Cyanobacteriota</taxon>
        <taxon>Cyanophyceae</taxon>
        <taxon>Synechococcales</taxon>
        <taxon>Prochlorococcaceae</taxon>
        <taxon>Prochlorococcus</taxon>
    </lineage>
</organism>
<dbReference type="AlphaFoldDB" id="A0A0A2AHA1"/>
<evidence type="ECO:0000313" key="1">
    <source>
        <dbReference type="EMBL" id="KGG00162.1"/>
    </source>
</evidence>
<sequence length="38" mass="4467">MDTASLEKFKFIHSQKKATFIEGGREIINNQLRKVKFL</sequence>
<dbReference type="Proteomes" id="UP000030533">
    <property type="component" value="Unassembled WGS sequence"/>
</dbReference>
<evidence type="ECO:0000313" key="2">
    <source>
        <dbReference type="Proteomes" id="UP000030533"/>
    </source>
</evidence>